<dbReference type="EMBL" id="LAZR01068545">
    <property type="protein sequence ID" value="KKK49434.1"/>
    <property type="molecule type" value="Genomic_DNA"/>
</dbReference>
<sequence>MTWTDTTDPSDSWTGVSDPTYRHTYGVEYGTSSRIRLGDNVRIGGGWESESDPTTTGSDVTDPSDTWSDASGDPSDTWSDD</sequence>
<feature type="compositionally biased region" description="Polar residues" evidence="1">
    <location>
        <begin position="52"/>
        <end position="81"/>
    </location>
</feature>
<feature type="region of interest" description="Disordered" evidence="1">
    <location>
        <begin position="1"/>
        <end position="22"/>
    </location>
</feature>
<reference evidence="2" key="1">
    <citation type="journal article" date="2015" name="Nature">
        <title>Complex archaea that bridge the gap between prokaryotes and eukaryotes.</title>
        <authorList>
            <person name="Spang A."/>
            <person name="Saw J.H."/>
            <person name="Jorgensen S.L."/>
            <person name="Zaremba-Niedzwiedzka K."/>
            <person name="Martijn J."/>
            <person name="Lind A.E."/>
            <person name="van Eijk R."/>
            <person name="Schleper C."/>
            <person name="Guy L."/>
            <person name="Ettema T.J."/>
        </authorList>
    </citation>
    <scope>NUCLEOTIDE SEQUENCE</scope>
</reference>
<feature type="compositionally biased region" description="Low complexity" evidence="1">
    <location>
        <begin position="1"/>
        <end position="14"/>
    </location>
</feature>
<comment type="caution">
    <text evidence="2">The sequence shown here is derived from an EMBL/GenBank/DDBJ whole genome shotgun (WGS) entry which is preliminary data.</text>
</comment>
<dbReference type="AlphaFoldDB" id="A0A0F8Y5L4"/>
<protein>
    <submittedName>
        <fullName evidence="2">Uncharacterized protein</fullName>
    </submittedName>
</protein>
<evidence type="ECO:0000313" key="2">
    <source>
        <dbReference type="EMBL" id="KKK49434.1"/>
    </source>
</evidence>
<proteinExistence type="predicted"/>
<name>A0A0F8Y5L4_9ZZZZ</name>
<organism evidence="2">
    <name type="scientific">marine sediment metagenome</name>
    <dbReference type="NCBI Taxonomy" id="412755"/>
    <lineage>
        <taxon>unclassified sequences</taxon>
        <taxon>metagenomes</taxon>
        <taxon>ecological metagenomes</taxon>
    </lineage>
</organism>
<accession>A0A0F8Y5L4</accession>
<gene>
    <name evidence="2" type="ORF">LCGC14_3135110</name>
</gene>
<feature type="region of interest" description="Disordered" evidence="1">
    <location>
        <begin position="41"/>
        <end position="81"/>
    </location>
</feature>
<evidence type="ECO:0000256" key="1">
    <source>
        <dbReference type="SAM" id="MobiDB-lite"/>
    </source>
</evidence>